<proteinExistence type="predicted"/>
<protein>
    <submittedName>
        <fullName evidence="2">Uncharacterized protein</fullName>
    </submittedName>
</protein>
<evidence type="ECO:0000256" key="1">
    <source>
        <dbReference type="SAM" id="MobiDB-lite"/>
    </source>
</evidence>
<accession>A0A1T4U6A0</accession>
<evidence type="ECO:0000313" key="3">
    <source>
        <dbReference type="Proteomes" id="UP000190367"/>
    </source>
</evidence>
<gene>
    <name evidence="2" type="ORF">SAMN04488128_11050</name>
</gene>
<dbReference type="STRING" id="634771.SAMN04488128_11050"/>
<reference evidence="3" key="1">
    <citation type="submission" date="2017-02" db="EMBL/GenBank/DDBJ databases">
        <authorList>
            <person name="Varghese N."/>
            <person name="Submissions S."/>
        </authorList>
    </citation>
    <scope>NUCLEOTIDE SEQUENCE [LARGE SCALE GENOMIC DNA]</scope>
    <source>
        <strain evidence="3">DSM 22224</strain>
    </source>
</reference>
<feature type="region of interest" description="Disordered" evidence="1">
    <location>
        <begin position="1"/>
        <end position="30"/>
    </location>
</feature>
<dbReference type="Proteomes" id="UP000190367">
    <property type="component" value="Unassembled WGS sequence"/>
</dbReference>
<evidence type="ECO:0000313" key="2">
    <source>
        <dbReference type="EMBL" id="SKA48214.1"/>
    </source>
</evidence>
<organism evidence="2 3">
    <name type="scientific">Chitinophaga eiseniae</name>
    <dbReference type="NCBI Taxonomy" id="634771"/>
    <lineage>
        <taxon>Bacteria</taxon>
        <taxon>Pseudomonadati</taxon>
        <taxon>Bacteroidota</taxon>
        <taxon>Chitinophagia</taxon>
        <taxon>Chitinophagales</taxon>
        <taxon>Chitinophagaceae</taxon>
        <taxon>Chitinophaga</taxon>
    </lineage>
</organism>
<name>A0A1T4U6A0_9BACT</name>
<sequence length="30" mass="3669">MKTFYTFPHPDRNRFPGSKHPCKRLENNSY</sequence>
<dbReference type="AlphaFoldDB" id="A0A1T4U6A0"/>
<dbReference type="EMBL" id="FUWZ01000010">
    <property type="protein sequence ID" value="SKA48214.1"/>
    <property type="molecule type" value="Genomic_DNA"/>
</dbReference>
<keyword evidence="3" id="KW-1185">Reference proteome</keyword>